<dbReference type="Proteomes" id="UP000016923">
    <property type="component" value="Unassembled WGS sequence"/>
</dbReference>
<gene>
    <name evidence="7" type="ORF">F503_04355</name>
</gene>
<keyword evidence="2 5" id="KW-0812">Transmembrane</keyword>
<feature type="transmembrane region" description="Helical" evidence="5">
    <location>
        <begin position="43"/>
        <end position="60"/>
    </location>
</feature>
<dbReference type="EMBL" id="KE148148">
    <property type="protein sequence ID" value="EPE08768.1"/>
    <property type="molecule type" value="Genomic_DNA"/>
</dbReference>
<evidence type="ECO:0000256" key="4">
    <source>
        <dbReference type="ARBA" id="ARBA00023136"/>
    </source>
</evidence>
<evidence type="ECO:0000313" key="8">
    <source>
        <dbReference type="Proteomes" id="UP000016923"/>
    </source>
</evidence>
<accession>S3CQA9</accession>
<evidence type="ECO:0000256" key="5">
    <source>
        <dbReference type="SAM" id="Phobius"/>
    </source>
</evidence>
<keyword evidence="3 5" id="KW-1133">Transmembrane helix</keyword>
<evidence type="ECO:0000256" key="1">
    <source>
        <dbReference type="ARBA" id="ARBA00004141"/>
    </source>
</evidence>
<dbReference type="PANTHER" id="PTHR37451">
    <property type="entry name" value="MARVEL DOMAIN"/>
    <property type="match status" value="1"/>
</dbReference>
<dbReference type="GO" id="GO:0016020">
    <property type="term" value="C:membrane"/>
    <property type="evidence" value="ECO:0007669"/>
    <property type="project" value="UniProtKB-SubCell"/>
</dbReference>
<evidence type="ECO:0000259" key="6">
    <source>
        <dbReference type="Pfam" id="PF01284"/>
    </source>
</evidence>
<feature type="transmembrane region" description="Helical" evidence="5">
    <location>
        <begin position="14"/>
        <end position="31"/>
    </location>
</feature>
<dbReference type="Pfam" id="PF01284">
    <property type="entry name" value="MARVEL"/>
    <property type="match status" value="1"/>
</dbReference>
<feature type="transmembrane region" description="Helical" evidence="5">
    <location>
        <begin position="81"/>
        <end position="103"/>
    </location>
</feature>
<dbReference type="AlphaFoldDB" id="S3CQA9"/>
<name>S3CQA9_OPHP1</name>
<dbReference type="eggNOG" id="ENOG502S9HG">
    <property type="taxonomic scope" value="Eukaryota"/>
</dbReference>
<dbReference type="VEuPathDB" id="FungiDB:F503_04355"/>
<comment type="subcellular location">
    <subcellularLocation>
        <location evidence="1">Membrane</location>
        <topology evidence="1">Multi-pass membrane protein</topology>
    </subcellularLocation>
</comment>
<feature type="domain" description="MARVEL" evidence="6">
    <location>
        <begin position="6"/>
        <end position="132"/>
    </location>
</feature>
<dbReference type="HOGENOM" id="CLU_109915_0_1_1"/>
<dbReference type="InterPro" id="IPR008253">
    <property type="entry name" value="Marvel"/>
</dbReference>
<dbReference type="OrthoDB" id="2117453at2759"/>
<reference evidence="7 8" key="1">
    <citation type="journal article" date="2013" name="BMC Genomics">
        <title>The genome and transcriptome of the pine saprophyte Ophiostoma piceae, and a comparison with the bark beetle-associated pine pathogen Grosmannia clavigera.</title>
        <authorList>
            <person name="Haridas S."/>
            <person name="Wang Y."/>
            <person name="Lim L."/>
            <person name="Massoumi Alamouti S."/>
            <person name="Jackman S."/>
            <person name="Docking R."/>
            <person name="Robertson G."/>
            <person name="Birol I."/>
            <person name="Bohlmann J."/>
            <person name="Breuil C."/>
        </authorList>
    </citation>
    <scope>NUCLEOTIDE SEQUENCE [LARGE SCALE GENOMIC DNA]</scope>
    <source>
        <strain evidence="7 8">UAMH 11346</strain>
    </source>
</reference>
<keyword evidence="8" id="KW-1185">Reference proteome</keyword>
<evidence type="ECO:0000256" key="3">
    <source>
        <dbReference type="ARBA" id="ARBA00022989"/>
    </source>
</evidence>
<dbReference type="PANTHER" id="PTHR37451:SF5">
    <property type="entry name" value="MARVEL DOMAIN-CONTAINING PROTEIN"/>
    <property type="match status" value="1"/>
</dbReference>
<dbReference type="OMA" id="YHQYAAV"/>
<dbReference type="STRING" id="1262450.S3CQA9"/>
<proteinExistence type="predicted"/>
<feature type="transmembrane region" description="Helical" evidence="5">
    <location>
        <begin position="115"/>
        <end position="138"/>
    </location>
</feature>
<keyword evidence="4 5" id="KW-0472">Membrane</keyword>
<evidence type="ECO:0000313" key="7">
    <source>
        <dbReference type="EMBL" id="EPE08768.1"/>
    </source>
</evidence>
<evidence type="ECO:0000256" key="2">
    <source>
        <dbReference type="ARBA" id="ARBA00022692"/>
    </source>
</evidence>
<organism evidence="7 8">
    <name type="scientific">Ophiostoma piceae (strain UAMH 11346)</name>
    <name type="common">Sap stain fungus</name>
    <dbReference type="NCBI Taxonomy" id="1262450"/>
    <lineage>
        <taxon>Eukaryota</taxon>
        <taxon>Fungi</taxon>
        <taxon>Dikarya</taxon>
        <taxon>Ascomycota</taxon>
        <taxon>Pezizomycotina</taxon>
        <taxon>Sordariomycetes</taxon>
        <taxon>Sordariomycetidae</taxon>
        <taxon>Ophiostomatales</taxon>
        <taxon>Ophiostomataceae</taxon>
        <taxon>Ophiostoma</taxon>
    </lineage>
</organism>
<sequence>MAFNWILILRAQQFIYAFIVLGLSAYVVNWYTMDTRSASPSQVNFLVAVPVMSLFSLGYTEGVSRFAPRFYKPVIAIGVDAFNAILYFGGFIALAVFLNGLLFCRGNVCGSARAATAFSAMSFGAWAASAALLSLTVFKGGLRKTSPRTQAMYAAEMKDAAQRA</sequence>
<protein>
    <recommendedName>
        <fullName evidence="6">MARVEL domain-containing protein</fullName>
    </recommendedName>
</protein>